<protein>
    <submittedName>
        <fullName evidence="1">Uncharacterized protein</fullName>
    </submittedName>
</protein>
<evidence type="ECO:0000313" key="1">
    <source>
        <dbReference type="EMBL" id="KAJ6426159.1"/>
    </source>
</evidence>
<dbReference type="EMBL" id="JAPFFJ010000006">
    <property type="protein sequence ID" value="KAJ6426159.1"/>
    <property type="molecule type" value="Genomic_DNA"/>
</dbReference>
<dbReference type="SUPFAM" id="SSF48340">
    <property type="entry name" value="Interferon-induced guanylate-binding protein 1 (GBP1), C-terminal domain"/>
    <property type="match status" value="1"/>
</dbReference>
<proteinExistence type="predicted"/>
<name>A0AAD6KMB2_9ROSI</name>
<dbReference type="GO" id="GO:0003924">
    <property type="term" value="F:GTPase activity"/>
    <property type="evidence" value="ECO:0007669"/>
    <property type="project" value="InterPro"/>
</dbReference>
<sequence>MLCLKTEVLHDDLDNNQPSNVNAETGSAATSGGFVLPINLGGSIHKYLWRIGKSVEEAECRRAYDTATEVYMSSFDRSKPPEEVGLRESHEEAVQKSLAAFNASAVGVGSVRKKYEGLLQKFSRRAFEVMNILTMLP</sequence>
<dbReference type="GO" id="GO:0005525">
    <property type="term" value="F:GTP binding"/>
    <property type="evidence" value="ECO:0007669"/>
    <property type="project" value="InterPro"/>
</dbReference>
<evidence type="ECO:0000313" key="2">
    <source>
        <dbReference type="Proteomes" id="UP001162972"/>
    </source>
</evidence>
<gene>
    <name evidence="1" type="ORF">OIU84_026693</name>
</gene>
<dbReference type="Proteomes" id="UP001162972">
    <property type="component" value="Chromosome 16"/>
</dbReference>
<organism evidence="1 2">
    <name type="scientific">Salix udensis</name>
    <dbReference type="NCBI Taxonomy" id="889485"/>
    <lineage>
        <taxon>Eukaryota</taxon>
        <taxon>Viridiplantae</taxon>
        <taxon>Streptophyta</taxon>
        <taxon>Embryophyta</taxon>
        <taxon>Tracheophyta</taxon>
        <taxon>Spermatophyta</taxon>
        <taxon>Magnoliopsida</taxon>
        <taxon>eudicotyledons</taxon>
        <taxon>Gunneridae</taxon>
        <taxon>Pentapetalae</taxon>
        <taxon>rosids</taxon>
        <taxon>fabids</taxon>
        <taxon>Malpighiales</taxon>
        <taxon>Salicaceae</taxon>
        <taxon>Saliceae</taxon>
        <taxon>Salix</taxon>
    </lineage>
</organism>
<accession>A0AAD6KMB2</accession>
<comment type="caution">
    <text evidence="1">The sequence shown here is derived from an EMBL/GenBank/DDBJ whole genome shotgun (WGS) entry which is preliminary data.</text>
</comment>
<dbReference type="InterPro" id="IPR036543">
    <property type="entry name" value="Guanylate-bd_C_sf"/>
</dbReference>
<dbReference type="AlphaFoldDB" id="A0AAD6KMB2"/>
<keyword evidence="2" id="KW-1185">Reference proteome</keyword>
<reference evidence="1 2" key="1">
    <citation type="journal article" date="2023" name="Int. J. Mol. Sci.">
        <title>De Novo Assembly and Annotation of 11 Diverse Shrub Willow (Salix) Genomes Reveals Novel Gene Organization in Sex-Linked Regions.</title>
        <authorList>
            <person name="Hyden B."/>
            <person name="Feng K."/>
            <person name="Yates T.B."/>
            <person name="Jawdy S."/>
            <person name="Cereghino C."/>
            <person name="Smart L.B."/>
            <person name="Muchero W."/>
        </authorList>
    </citation>
    <scope>NUCLEOTIDE SEQUENCE [LARGE SCALE GENOMIC DNA]</scope>
    <source>
        <tissue evidence="1">Shoot tip</tissue>
    </source>
</reference>